<keyword evidence="1 2" id="KW-0456">Lyase</keyword>
<evidence type="ECO:0000256" key="2">
    <source>
        <dbReference type="PIRNR" id="PIRNR001365"/>
    </source>
</evidence>
<dbReference type="SUPFAM" id="SSF51569">
    <property type="entry name" value="Aldolase"/>
    <property type="match status" value="1"/>
</dbReference>
<name>A0ABV6MH33_9ACTN</name>
<protein>
    <submittedName>
        <fullName evidence="3">Dihydrodipicolinate synthase family protein</fullName>
    </submittedName>
</protein>
<reference evidence="3 4" key="1">
    <citation type="submission" date="2024-09" db="EMBL/GenBank/DDBJ databases">
        <authorList>
            <person name="Sun Q."/>
            <person name="Mori K."/>
        </authorList>
    </citation>
    <scope>NUCLEOTIDE SEQUENCE [LARGE SCALE GENOMIC DNA]</scope>
    <source>
        <strain evidence="3 4">TBRC 3947</strain>
    </source>
</reference>
<dbReference type="InterPro" id="IPR013785">
    <property type="entry name" value="Aldolase_TIM"/>
</dbReference>
<dbReference type="PANTHER" id="PTHR12128">
    <property type="entry name" value="DIHYDRODIPICOLINATE SYNTHASE"/>
    <property type="match status" value="1"/>
</dbReference>
<dbReference type="RefSeq" id="WP_377262386.1">
    <property type="nucleotide sequence ID" value="NZ_JBHLUH010000100.1"/>
</dbReference>
<dbReference type="SMART" id="SM01130">
    <property type="entry name" value="DHDPS"/>
    <property type="match status" value="1"/>
</dbReference>
<accession>A0ABV6MH33</accession>
<proteinExistence type="inferred from homology"/>
<gene>
    <name evidence="3" type="ORF">ACFFIA_41225</name>
</gene>
<organism evidence="3 4">
    <name type="scientific">Phytohabitans kaempferiae</name>
    <dbReference type="NCBI Taxonomy" id="1620943"/>
    <lineage>
        <taxon>Bacteria</taxon>
        <taxon>Bacillati</taxon>
        <taxon>Actinomycetota</taxon>
        <taxon>Actinomycetes</taxon>
        <taxon>Micromonosporales</taxon>
        <taxon>Micromonosporaceae</taxon>
    </lineage>
</organism>
<keyword evidence="4" id="KW-1185">Reference proteome</keyword>
<evidence type="ECO:0000313" key="4">
    <source>
        <dbReference type="Proteomes" id="UP001589867"/>
    </source>
</evidence>
<comment type="caution">
    <text evidence="3">The sequence shown here is derived from an EMBL/GenBank/DDBJ whole genome shotgun (WGS) entry which is preliminary data.</text>
</comment>
<comment type="similarity">
    <text evidence="2">Belongs to the DapA family.</text>
</comment>
<dbReference type="Proteomes" id="UP001589867">
    <property type="component" value="Unassembled WGS sequence"/>
</dbReference>
<dbReference type="PANTHER" id="PTHR12128:SF38">
    <property type="entry name" value="DIHYDRODIPICOLINATE SYNTHETASE FAMILY PROTEIN (AFU_ORTHOLOGUE AFUA_6G00110)"/>
    <property type="match status" value="1"/>
</dbReference>
<dbReference type="PIRSF" id="PIRSF001365">
    <property type="entry name" value="DHDPS"/>
    <property type="match status" value="1"/>
</dbReference>
<dbReference type="PRINTS" id="PR00146">
    <property type="entry name" value="DHPICSNTHASE"/>
</dbReference>
<evidence type="ECO:0000313" key="3">
    <source>
        <dbReference type="EMBL" id="MFC0534038.1"/>
    </source>
</evidence>
<dbReference type="Pfam" id="PF00701">
    <property type="entry name" value="DHDPS"/>
    <property type="match status" value="1"/>
</dbReference>
<evidence type="ECO:0000256" key="1">
    <source>
        <dbReference type="ARBA" id="ARBA00023239"/>
    </source>
</evidence>
<dbReference type="InterPro" id="IPR002220">
    <property type="entry name" value="DapA-like"/>
</dbReference>
<dbReference type="Gene3D" id="3.20.20.70">
    <property type="entry name" value="Aldolase class I"/>
    <property type="match status" value="1"/>
</dbReference>
<sequence>MSTLRMQGLYPATVTPFDEDLKIDFAGLDAHLGATAEADGVRGLVVNGHVGEVLQLSSTERADIVRHALTVRRPGQPVIAGIEANTADDLVREATNAAEAGADGLLVLPPIDVRPYRRLAKHPASVMHYFEALDKQVGLPTVVHQYPDFTGCAYSIEVLREVVALDSVVAIKAASFSPTRYAEVWDAFHDDVAVLAATDAPALLGMLLHGAHGALIGIGVIDPPTWAELIAAATGGDAERARQVFLGRCVPLMDTVFENQEPTELRSEAASTKEALVQLGQFASSRVRPPACDVDDEARAEIGATLERIGLLRPTAHVSR</sequence>
<dbReference type="EMBL" id="JBHLUH010000100">
    <property type="protein sequence ID" value="MFC0534038.1"/>
    <property type="molecule type" value="Genomic_DNA"/>
</dbReference>
<dbReference type="CDD" id="cd00408">
    <property type="entry name" value="DHDPS-like"/>
    <property type="match status" value="1"/>
</dbReference>